<dbReference type="EMBL" id="JALLIR010000001">
    <property type="protein sequence ID" value="MDR9944709.1"/>
    <property type="molecule type" value="Genomic_DNA"/>
</dbReference>
<dbReference type="Gene3D" id="3.90.1340.10">
    <property type="entry name" value="Phage tail collar domain"/>
    <property type="match status" value="1"/>
</dbReference>
<evidence type="ECO:0000313" key="3">
    <source>
        <dbReference type="EMBL" id="MDR9944709.1"/>
    </source>
</evidence>
<comment type="caution">
    <text evidence="3">The sequence shown here is derived from an EMBL/GenBank/DDBJ whole genome shotgun (WGS) entry which is preliminary data.</text>
</comment>
<feature type="domain" description="Phage tail collar" evidence="2">
    <location>
        <begin position="1"/>
        <end position="46"/>
    </location>
</feature>
<accession>A0AAE4IZB3</accession>
<organism evidence="3 4">
    <name type="scientific">Enterobacter sichuanensis</name>
    <dbReference type="NCBI Taxonomy" id="2071710"/>
    <lineage>
        <taxon>Bacteria</taxon>
        <taxon>Pseudomonadati</taxon>
        <taxon>Pseudomonadota</taxon>
        <taxon>Gammaproteobacteria</taxon>
        <taxon>Enterobacterales</taxon>
        <taxon>Enterobacteriaceae</taxon>
        <taxon>Enterobacter</taxon>
        <taxon>Enterobacter cloacae complex</taxon>
    </lineage>
</organism>
<evidence type="ECO:0000256" key="1">
    <source>
        <dbReference type="SAM" id="MobiDB-lite"/>
    </source>
</evidence>
<dbReference type="InterPro" id="IPR051934">
    <property type="entry name" value="Phage_Tail_Fiber_Structural"/>
</dbReference>
<dbReference type="RefSeq" id="WP_310823108.1">
    <property type="nucleotide sequence ID" value="NZ_JALLIR010000001.1"/>
</dbReference>
<dbReference type="AlphaFoldDB" id="A0AAE4IZB3"/>
<evidence type="ECO:0000259" key="2">
    <source>
        <dbReference type="Pfam" id="PF07484"/>
    </source>
</evidence>
<name>A0AAE4IZB3_9ENTR</name>
<dbReference type="SUPFAM" id="SSF88874">
    <property type="entry name" value="Receptor-binding domain of short tail fibre protein gp12"/>
    <property type="match status" value="2"/>
</dbReference>
<proteinExistence type="predicted"/>
<evidence type="ECO:0000313" key="4">
    <source>
        <dbReference type="Proteomes" id="UP001185068"/>
    </source>
</evidence>
<feature type="compositionally biased region" description="Polar residues" evidence="1">
    <location>
        <begin position="74"/>
        <end position="132"/>
    </location>
</feature>
<dbReference type="InterPro" id="IPR037053">
    <property type="entry name" value="Phage_tail_collar_dom_sf"/>
</dbReference>
<feature type="region of interest" description="Disordered" evidence="1">
    <location>
        <begin position="74"/>
        <end position="151"/>
    </location>
</feature>
<gene>
    <name evidence="3" type="ORF">MX989_01175</name>
</gene>
<dbReference type="Proteomes" id="UP001185068">
    <property type="component" value="Unassembled WGS sequence"/>
</dbReference>
<dbReference type="PANTHER" id="PTHR35191:SF1">
    <property type="entry name" value="PROPHAGE SIDE TAIL FIBER PROTEIN HOMOLOG STFQ-RELATED"/>
    <property type="match status" value="1"/>
</dbReference>
<dbReference type="PANTHER" id="PTHR35191">
    <property type="entry name" value="PROPHAGE SIDE TAIL FIBER PROTEIN HOMOLOG STFQ-RELATED"/>
    <property type="match status" value="1"/>
</dbReference>
<dbReference type="Pfam" id="PF07484">
    <property type="entry name" value="Collar"/>
    <property type="match status" value="1"/>
</dbReference>
<sequence>MPIPWPSDSTPSGYALMVGQTFNKSIYPKLAIAYPSGIIPDMRGWIIKGKPSSGRNILSQELDGIKSHNHIGNIHSTDLGSKSTENTDLGNKTTGSTDLGSKTTNAFNHGNISSTSSGQHNHTVPLSGNKDNTGYADGASPSSPDGFVYTSSSGAHTHNVSLGAHGHSITMGAHSHTLTLGNHNHYIALGAHTHGISINNTGNTENTVKNISFNYIVRLA</sequence>
<reference evidence="3" key="1">
    <citation type="submission" date="2022-11" db="EMBL/GenBank/DDBJ databases">
        <title>blaNDM-1 and qnrB1 co-producing ST413 Enterobacter.</title>
        <authorList>
            <person name="Halder G."/>
            <person name="Chaudhuri B."/>
            <person name="Dutta S."/>
        </authorList>
    </citation>
    <scope>NUCLEOTIDE SEQUENCE</scope>
    <source>
        <strain evidence="3">PEER684</strain>
    </source>
</reference>
<protein>
    <submittedName>
        <fullName evidence="3">Phage tail protein</fullName>
    </submittedName>
</protein>
<dbReference type="InterPro" id="IPR011083">
    <property type="entry name" value="Phage_tail_collar_dom"/>
</dbReference>